<dbReference type="AlphaFoldDB" id="A0A2T0JIS5"/>
<accession>A0A2T0JIS5</accession>
<comment type="caution">
    <text evidence="1">The sequence shown here is derived from an EMBL/GenBank/DDBJ whole genome shotgun (WGS) entry which is preliminary data.</text>
</comment>
<proteinExistence type="predicted"/>
<name>A0A2T0JIS5_9ACTN</name>
<reference evidence="1 2" key="1">
    <citation type="submission" date="2018-03" db="EMBL/GenBank/DDBJ databases">
        <title>Genomic Encyclopedia of Archaeal and Bacterial Type Strains, Phase II (KMG-II): from individual species to whole genera.</title>
        <authorList>
            <person name="Goeker M."/>
        </authorList>
    </citation>
    <scope>NUCLEOTIDE SEQUENCE [LARGE SCALE GENOMIC DNA]</scope>
    <source>
        <strain evidence="1 2">DSM 43146</strain>
    </source>
</reference>
<evidence type="ECO:0000313" key="1">
    <source>
        <dbReference type="EMBL" id="PRX07379.1"/>
    </source>
</evidence>
<organism evidence="1 2">
    <name type="scientific">Actinoplanes italicus</name>
    <dbReference type="NCBI Taxonomy" id="113567"/>
    <lineage>
        <taxon>Bacteria</taxon>
        <taxon>Bacillati</taxon>
        <taxon>Actinomycetota</taxon>
        <taxon>Actinomycetes</taxon>
        <taxon>Micromonosporales</taxon>
        <taxon>Micromonosporaceae</taxon>
        <taxon>Actinoplanes</taxon>
    </lineage>
</organism>
<gene>
    <name evidence="1" type="ORF">CLV67_14254</name>
</gene>
<dbReference type="Proteomes" id="UP000239415">
    <property type="component" value="Unassembled WGS sequence"/>
</dbReference>
<dbReference type="RefSeq" id="WP_106330944.1">
    <property type="nucleotide sequence ID" value="NZ_BOMO01000163.1"/>
</dbReference>
<keyword evidence="2" id="KW-1185">Reference proteome</keyword>
<dbReference type="EMBL" id="PVMZ01000042">
    <property type="protein sequence ID" value="PRX07379.1"/>
    <property type="molecule type" value="Genomic_DNA"/>
</dbReference>
<sequence length="126" mass="13883">MNDLTQLAQAARELLGPAIPAGYTVIIAKAATCHPDRPGNTRGLCKSCYTLAHRNGTLAKHPCSRTIRTQADFVADYELLRSEGYTRHQIAERLGMRYTAVTTAYLNAVRAGLLTRDRTRAPRRAA</sequence>
<evidence type="ECO:0000313" key="2">
    <source>
        <dbReference type="Proteomes" id="UP000239415"/>
    </source>
</evidence>
<protein>
    <submittedName>
        <fullName evidence="1">Uncharacterized protein</fullName>
    </submittedName>
</protein>